<evidence type="ECO:0000256" key="14">
    <source>
        <dbReference type="SAM" id="Phobius"/>
    </source>
</evidence>
<dbReference type="GO" id="GO:0005886">
    <property type="term" value="C:plasma membrane"/>
    <property type="evidence" value="ECO:0007669"/>
    <property type="project" value="UniProtKB-SubCell"/>
</dbReference>
<sequence>MATRWKNKVGLVAWILLFTFGLSGTLSGVFHGSEYLQRDYFQTQRFDDQLSQFTDYLNLFELNNPGKEEMKKEITVTDDEVNEYRYRYGELPVQIADIQDQYEGKIQDALANRNNELANIYTAERDEKIKDITNNFKNDEYVREKIIKEKEQEIDEYFRNLESHRPEFTRLNTEFKYYLKDTATGEVFTNLTAVTDRNVDEWINSRNTLFIRSYPTAEQGYLSTGEQMNYWGYNETVDSFAKNRMFEGKIAVAKATAGASSIIRSYNGYQEKQRIFFIYALSSVIALGISIYLYKKIPLSQLVAGEKWQGAYNLIPIDVSVISLTFFGLFTLTLLTMNEVNGSPPVFIKETLFHAIGTALLVAITAVQGFFLWQRIMNGCGLKEEWRNSLLCRVYRGIKDAFLIRSVGIQVLIVLLLVFAFGAGIVIVGIEPRVLLVYAPVCLVIGLPMIYFIARSTGYFNRIVGHTGELVQGNLEPDLPVKGKSPLAHLAQHINALKHGVKTSQREQAKSERLKTELITNVSHDLRTPLTSVITYTELLKTPGLAEEDREAYIQIIDRKAKRLKVLIDDLFEASKMASGSIELVKDRVDLVQLLQQALAEHNETMSKSTLQIRVSKPDKPLYALVDGQKLWRVFDNLLVNIFKYSLENTRVYISAKALPDKAVIVFKNVAKYELGEDVDELFERFKRGDASRHTEGSGLGLAIAKSIVDLHGGSLEIEVDGDLFKTTVSLNTLD</sequence>
<dbReference type="PROSITE" id="PS50885">
    <property type="entry name" value="HAMP"/>
    <property type="match status" value="1"/>
</dbReference>
<organism evidence="17 18">
    <name type="scientific">Desulforamulus ruminis (strain ATCC 23193 / DSM 2154 / NCIMB 8452 / DL)</name>
    <name type="common">Desulfotomaculum ruminis</name>
    <dbReference type="NCBI Taxonomy" id="696281"/>
    <lineage>
        <taxon>Bacteria</taxon>
        <taxon>Bacillati</taxon>
        <taxon>Bacillota</taxon>
        <taxon>Clostridia</taxon>
        <taxon>Eubacteriales</taxon>
        <taxon>Peptococcaceae</taxon>
        <taxon>Desulforamulus</taxon>
    </lineage>
</organism>
<dbReference type="GO" id="GO:0000155">
    <property type="term" value="F:phosphorelay sensor kinase activity"/>
    <property type="evidence" value="ECO:0007669"/>
    <property type="project" value="InterPro"/>
</dbReference>
<keyword evidence="13 14" id="KW-0472">Membrane</keyword>
<feature type="transmembrane region" description="Helical" evidence="14">
    <location>
        <begin position="435"/>
        <end position="454"/>
    </location>
</feature>
<dbReference type="FunFam" id="1.10.287.130:FF:000001">
    <property type="entry name" value="Two-component sensor histidine kinase"/>
    <property type="match status" value="1"/>
</dbReference>
<feature type="transmembrane region" description="Helical" evidence="14">
    <location>
        <begin position="402"/>
        <end position="429"/>
    </location>
</feature>
<dbReference type="EMBL" id="CP002780">
    <property type="protein sequence ID" value="AEG62040.1"/>
    <property type="molecule type" value="Genomic_DNA"/>
</dbReference>
<evidence type="ECO:0000256" key="6">
    <source>
        <dbReference type="ARBA" id="ARBA00022679"/>
    </source>
</evidence>
<evidence type="ECO:0000256" key="11">
    <source>
        <dbReference type="ARBA" id="ARBA00022989"/>
    </source>
</evidence>
<keyword evidence="6" id="KW-0808">Transferase</keyword>
<evidence type="ECO:0000256" key="4">
    <source>
        <dbReference type="ARBA" id="ARBA00022475"/>
    </source>
</evidence>
<evidence type="ECO:0000256" key="8">
    <source>
        <dbReference type="ARBA" id="ARBA00022741"/>
    </source>
</evidence>
<feature type="transmembrane region" description="Helical" evidence="14">
    <location>
        <begin position="352"/>
        <end position="373"/>
    </location>
</feature>
<evidence type="ECO:0000256" key="12">
    <source>
        <dbReference type="ARBA" id="ARBA00023012"/>
    </source>
</evidence>
<dbReference type="SUPFAM" id="SSF55874">
    <property type="entry name" value="ATPase domain of HSP90 chaperone/DNA topoisomerase II/histidine kinase"/>
    <property type="match status" value="1"/>
</dbReference>
<dbReference type="InterPro" id="IPR050398">
    <property type="entry name" value="HssS/ArlS-like"/>
</dbReference>
<dbReference type="Pfam" id="PF00512">
    <property type="entry name" value="HisKA"/>
    <property type="match status" value="1"/>
</dbReference>
<evidence type="ECO:0000256" key="7">
    <source>
        <dbReference type="ARBA" id="ARBA00022692"/>
    </source>
</evidence>
<keyword evidence="11 14" id="KW-1133">Transmembrane helix</keyword>
<dbReference type="Gene3D" id="3.30.565.10">
    <property type="entry name" value="Histidine kinase-like ATPase, C-terminal domain"/>
    <property type="match status" value="1"/>
</dbReference>
<evidence type="ECO:0000259" key="16">
    <source>
        <dbReference type="PROSITE" id="PS50885"/>
    </source>
</evidence>
<dbReference type="SUPFAM" id="SSF47384">
    <property type="entry name" value="Homodimeric domain of signal transducing histidine kinase"/>
    <property type="match status" value="1"/>
</dbReference>
<keyword evidence="4" id="KW-1003">Cell membrane</keyword>
<dbReference type="EC" id="2.7.13.3" evidence="3"/>
<evidence type="ECO:0000256" key="2">
    <source>
        <dbReference type="ARBA" id="ARBA00004651"/>
    </source>
</evidence>
<keyword evidence="7 14" id="KW-0812">Transmembrane</keyword>
<dbReference type="KEGG" id="dru:Desru_3840"/>
<dbReference type="PROSITE" id="PS50109">
    <property type="entry name" value="HIS_KIN"/>
    <property type="match status" value="1"/>
</dbReference>
<dbReference type="eggNOG" id="COG2205">
    <property type="taxonomic scope" value="Bacteria"/>
</dbReference>
<dbReference type="InterPro" id="IPR004358">
    <property type="entry name" value="Sig_transdc_His_kin-like_C"/>
</dbReference>
<protein>
    <recommendedName>
        <fullName evidence="3">histidine kinase</fullName>
        <ecNumber evidence="3">2.7.13.3</ecNumber>
    </recommendedName>
</protein>
<gene>
    <name evidence="17" type="ordered locus">Desru_3840</name>
</gene>
<comment type="subcellular location">
    <subcellularLocation>
        <location evidence="2">Cell membrane</location>
        <topology evidence="2">Multi-pass membrane protein</topology>
    </subcellularLocation>
</comment>
<evidence type="ECO:0000256" key="1">
    <source>
        <dbReference type="ARBA" id="ARBA00000085"/>
    </source>
</evidence>
<dbReference type="Gene3D" id="1.10.287.130">
    <property type="match status" value="1"/>
</dbReference>
<dbReference type="STRING" id="696281.Desru_3840"/>
<dbReference type="PANTHER" id="PTHR45528">
    <property type="entry name" value="SENSOR HISTIDINE KINASE CPXA"/>
    <property type="match status" value="1"/>
</dbReference>
<evidence type="ECO:0000256" key="3">
    <source>
        <dbReference type="ARBA" id="ARBA00012438"/>
    </source>
</evidence>
<dbReference type="InterPro" id="IPR005467">
    <property type="entry name" value="His_kinase_dom"/>
</dbReference>
<keyword evidence="18" id="KW-1185">Reference proteome</keyword>
<dbReference type="SMART" id="SM00387">
    <property type="entry name" value="HATPase_c"/>
    <property type="match status" value="1"/>
</dbReference>
<dbReference type="RefSeq" id="WP_013843785.1">
    <property type="nucleotide sequence ID" value="NC_015589.1"/>
</dbReference>
<dbReference type="AlphaFoldDB" id="F6DQP3"/>
<dbReference type="PRINTS" id="PR00344">
    <property type="entry name" value="BCTRLSENSOR"/>
</dbReference>
<reference evidence="17 18" key="2">
    <citation type="journal article" date="2012" name="Stand. Genomic Sci.">
        <title>Complete genome sequence of the sulfate-reducing firmicute Desulfotomaculum ruminis type strain (DL(T)).</title>
        <authorList>
            <person name="Spring S."/>
            <person name="Visser M."/>
            <person name="Lu M."/>
            <person name="Copeland A."/>
            <person name="Lapidus A."/>
            <person name="Lucas S."/>
            <person name="Cheng J.F."/>
            <person name="Han C."/>
            <person name="Tapia R."/>
            <person name="Goodwin L.A."/>
            <person name="Pitluck S."/>
            <person name="Ivanova N."/>
            <person name="Land M."/>
            <person name="Hauser L."/>
            <person name="Larimer F."/>
            <person name="Rohde M."/>
            <person name="Goker M."/>
            <person name="Detter J.C."/>
            <person name="Kyrpides N.C."/>
            <person name="Woyke T."/>
            <person name="Schaap P.J."/>
            <person name="Plugge C.M."/>
            <person name="Muyzer G."/>
            <person name="Kuever J."/>
            <person name="Pereira I.A."/>
            <person name="Parshina S.N."/>
            <person name="Bernier-Latmani R."/>
            <person name="Stams A.J."/>
            <person name="Klenk H.P."/>
        </authorList>
    </citation>
    <scope>NUCLEOTIDE SEQUENCE [LARGE SCALE GENOMIC DNA]</scope>
    <source>
        <strain evidence="18">ATCC 23193 / DSM 2154 / NCIB 8452 / DL</strain>
    </source>
</reference>
<dbReference type="OrthoDB" id="9792991at2"/>
<feature type="transmembrane region" description="Helical" evidence="14">
    <location>
        <begin position="275"/>
        <end position="294"/>
    </location>
</feature>
<keyword evidence="5" id="KW-0597">Phosphoprotein</keyword>
<name>F6DQP3_DESRL</name>
<evidence type="ECO:0000313" key="17">
    <source>
        <dbReference type="EMBL" id="AEG62040.1"/>
    </source>
</evidence>
<dbReference type="Pfam" id="PF02518">
    <property type="entry name" value="HATPase_c"/>
    <property type="match status" value="1"/>
</dbReference>
<dbReference type="InterPro" id="IPR036890">
    <property type="entry name" value="HATPase_C_sf"/>
</dbReference>
<keyword evidence="12" id="KW-0902">Two-component regulatory system</keyword>
<evidence type="ECO:0000313" key="18">
    <source>
        <dbReference type="Proteomes" id="UP000009234"/>
    </source>
</evidence>
<dbReference type="InterPro" id="IPR036097">
    <property type="entry name" value="HisK_dim/P_sf"/>
</dbReference>
<reference evidence="18" key="1">
    <citation type="submission" date="2011-05" db="EMBL/GenBank/DDBJ databases">
        <title>Complete sequence of Desulfotomaculum ruminis DSM 2154.</title>
        <authorList>
            <person name="Lucas S."/>
            <person name="Copeland A."/>
            <person name="Lapidus A."/>
            <person name="Cheng J.-F."/>
            <person name="Goodwin L."/>
            <person name="Pitluck S."/>
            <person name="Lu M."/>
            <person name="Detter J.C."/>
            <person name="Han C."/>
            <person name="Tapia R."/>
            <person name="Land M."/>
            <person name="Hauser L."/>
            <person name="Kyrpides N."/>
            <person name="Ivanova N."/>
            <person name="Mikhailova N."/>
            <person name="Pagani I."/>
            <person name="Stams A.J.M."/>
            <person name="Plugge C.M."/>
            <person name="Muyzer G."/>
            <person name="Kuever J."/>
            <person name="Parshina S.N."/>
            <person name="Ivanova A.E."/>
            <person name="Nazina T.N."/>
            <person name="Brambilla E."/>
            <person name="Spring S."/>
            <person name="Klenk H.-P."/>
            <person name="Woyke T."/>
        </authorList>
    </citation>
    <scope>NUCLEOTIDE SEQUENCE [LARGE SCALE GENOMIC DNA]</scope>
    <source>
        <strain evidence="18">ATCC 23193 / DSM 2154 / NCIB 8452 / DL</strain>
    </source>
</reference>
<dbReference type="InterPro" id="IPR003594">
    <property type="entry name" value="HATPase_dom"/>
</dbReference>
<dbReference type="InterPro" id="IPR003660">
    <property type="entry name" value="HAMP_dom"/>
</dbReference>
<dbReference type="GO" id="GO:0005524">
    <property type="term" value="F:ATP binding"/>
    <property type="evidence" value="ECO:0007669"/>
    <property type="project" value="UniProtKB-KW"/>
</dbReference>
<dbReference type="HOGENOM" id="CLU_000445_73_2_9"/>
<dbReference type="Proteomes" id="UP000009234">
    <property type="component" value="Chromosome"/>
</dbReference>
<evidence type="ECO:0000256" key="10">
    <source>
        <dbReference type="ARBA" id="ARBA00022840"/>
    </source>
</evidence>
<keyword evidence="8" id="KW-0547">Nucleotide-binding</keyword>
<feature type="transmembrane region" description="Helical" evidence="14">
    <location>
        <begin position="314"/>
        <end position="332"/>
    </location>
</feature>
<keyword evidence="10" id="KW-0067">ATP-binding</keyword>
<keyword evidence="9 17" id="KW-0418">Kinase</keyword>
<evidence type="ECO:0000256" key="13">
    <source>
        <dbReference type="ARBA" id="ARBA00023136"/>
    </source>
</evidence>
<dbReference type="SMART" id="SM00388">
    <property type="entry name" value="HisKA"/>
    <property type="match status" value="1"/>
</dbReference>
<accession>F6DQP3</accession>
<dbReference type="InterPro" id="IPR003661">
    <property type="entry name" value="HisK_dim/P_dom"/>
</dbReference>
<dbReference type="PANTHER" id="PTHR45528:SF1">
    <property type="entry name" value="SENSOR HISTIDINE KINASE CPXA"/>
    <property type="match status" value="1"/>
</dbReference>
<evidence type="ECO:0000256" key="9">
    <source>
        <dbReference type="ARBA" id="ARBA00022777"/>
    </source>
</evidence>
<evidence type="ECO:0000259" key="15">
    <source>
        <dbReference type="PROSITE" id="PS50109"/>
    </source>
</evidence>
<feature type="domain" description="Histidine kinase" evidence="15">
    <location>
        <begin position="521"/>
        <end position="735"/>
    </location>
</feature>
<proteinExistence type="predicted"/>
<comment type="catalytic activity">
    <reaction evidence="1">
        <text>ATP + protein L-histidine = ADP + protein N-phospho-L-histidine.</text>
        <dbReference type="EC" id="2.7.13.3"/>
    </reaction>
</comment>
<feature type="domain" description="HAMP" evidence="16">
    <location>
        <begin position="454"/>
        <end position="506"/>
    </location>
</feature>
<dbReference type="CDD" id="cd00082">
    <property type="entry name" value="HisKA"/>
    <property type="match status" value="1"/>
</dbReference>
<evidence type="ECO:0000256" key="5">
    <source>
        <dbReference type="ARBA" id="ARBA00022553"/>
    </source>
</evidence>